<sequence length="220" mass="24475">MALTSIQMMHLADSALPVGGFAFSSGLEAAVKCGMVRTRPELVRYLKSCVEQWGRFELPFIEQFFREPGADVFIRYDRMMLAAPMRKASIAQARGWFRVLADLFPTLGNFDFKRLFREAGSAVHYLPLLTLCLKEAGASEAQVKELYLFTLLRDQISAAVRLGLIGPSAAQSIQSELEQGMGAVLTASGNSGENEAQRFTPMLEITQMLHPSLYIKLFQN</sequence>
<dbReference type="PANTHER" id="PTHR33620:SF1">
    <property type="entry name" value="UREASE ACCESSORY PROTEIN F"/>
    <property type="match status" value="1"/>
</dbReference>
<dbReference type="Gene3D" id="1.10.4190.10">
    <property type="entry name" value="Urease accessory protein UreF"/>
    <property type="match status" value="1"/>
</dbReference>
<dbReference type="Pfam" id="PF01730">
    <property type="entry name" value="UreF"/>
    <property type="match status" value="1"/>
</dbReference>
<dbReference type="InterPro" id="IPR002639">
    <property type="entry name" value="UreF"/>
</dbReference>
<dbReference type="InterPro" id="IPR038277">
    <property type="entry name" value="UreF_sf"/>
</dbReference>
<evidence type="ECO:0000256" key="1">
    <source>
        <dbReference type="ARBA" id="ARBA00022988"/>
    </source>
</evidence>
<name>A0ABU5MWW0_9BACT</name>
<reference evidence="3 4" key="1">
    <citation type="journal article" date="2024" name="Appl. Environ. Microbiol.">
        <title>Pontiella agarivorans sp. nov., a novel marine anaerobic bacterium capable of degrading macroalgal polysaccharides and fixing nitrogen.</title>
        <authorList>
            <person name="Liu N."/>
            <person name="Kivenson V."/>
            <person name="Peng X."/>
            <person name="Cui Z."/>
            <person name="Lankiewicz T.S."/>
            <person name="Gosselin K.M."/>
            <person name="English C.J."/>
            <person name="Blair E.M."/>
            <person name="O'Malley M.A."/>
            <person name="Valentine D.L."/>
        </authorList>
    </citation>
    <scope>NUCLEOTIDE SEQUENCE [LARGE SCALE GENOMIC DNA]</scope>
    <source>
        <strain evidence="3 4">NLcol2</strain>
    </source>
</reference>
<organism evidence="3 4">
    <name type="scientific">Pontiella agarivorans</name>
    <dbReference type="NCBI Taxonomy" id="3038953"/>
    <lineage>
        <taxon>Bacteria</taxon>
        <taxon>Pseudomonadati</taxon>
        <taxon>Kiritimatiellota</taxon>
        <taxon>Kiritimatiellia</taxon>
        <taxon>Kiritimatiellales</taxon>
        <taxon>Pontiellaceae</taxon>
        <taxon>Pontiella</taxon>
    </lineage>
</organism>
<proteinExistence type="predicted"/>
<accession>A0ABU5MWW0</accession>
<dbReference type="Proteomes" id="UP001290861">
    <property type="component" value="Unassembled WGS sequence"/>
</dbReference>
<keyword evidence="4" id="KW-1185">Reference proteome</keyword>
<gene>
    <name evidence="3" type="ORF">P9H32_07885</name>
</gene>
<comment type="caution">
    <text evidence="3">The sequence shown here is derived from an EMBL/GenBank/DDBJ whole genome shotgun (WGS) entry which is preliminary data.</text>
</comment>
<keyword evidence="1" id="KW-0996">Nickel insertion</keyword>
<dbReference type="RefSeq" id="WP_322608345.1">
    <property type="nucleotide sequence ID" value="NZ_JARVCO010000010.1"/>
</dbReference>
<evidence type="ECO:0000313" key="3">
    <source>
        <dbReference type="EMBL" id="MDZ8118546.1"/>
    </source>
</evidence>
<protein>
    <submittedName>
        <fullName evidence="3">Urease accessory UreF family protein</fullName>
    </submittedName>
</protein>
<dbReference type="PIRSF" id="PIRSF009467">
    <property type="entry name" value="Ureas_acces_UreF"/>
    <property type="match status" value="1"/>
</dbReference>
<evidence type="ECO:0000256" key="2">
    <source>
        <dbReference type="ARBA" id="ARBA00023186"/>
    </source>
</evidence>
<evidence type="ECO:0000313" key="4">
    <source>
        <dbReference type="Proteomes" id="UP001290861"/>
    </source>
</evidence>
<dbReference type="EMBL" id="JARVCO010000010">
    <property type="protein sequence ID" value="MDZ8118546.1"/>
    <property type="molecule type" value="Genomic_DNA"/>
</dbReference>
<dbReference type="PANTHER" id="PTHR33620">
    <property type="entry name" value="UREASE ACCESSORY PROTEIN F"/>
    <property type="match status" value="1"/>
</dbReference>
<keyword evidence="2" id="KW-0143">Chaperone</keyword>